<gene>
    <name evidence="2" type="ORF">AYI69_g7612</name>
</gene>
<dbReference type="EMBL" id="LSSM01003721">
    <property type="protein sequence ID" value="OMJ16976.1"/>
    <property type="molecule type" value="Genomic_DNA"/>
</dbReference>
<accession>A0A1R1XQU8</accession>
<sequence length="120" mass="13702">MLSFFYLEDKSGENCPYLWVTRDKEAFGAKERYSVDHEGLDNGNSIETASSRQPDLVERSSQDKGWSELPSRGPGSGIIHRCERLPLGDIHWPESVLRNMDQSTVQPSENSKELLKYTRL</sequence>
<dbReference type="AlphaFoldDB" id="A0A1R1XQU8"/>
<proteinExistence type="predicted"/>
<feature type="compositionally biased region" description="Basic and acidic residues" evidence="1">
    <location>
        <begin position="55"/>
        <end position="66"/>
    </location>
</feature>
<feature type="compositionally biased region" description="Polar residues" evidence="1">
    <location>
        <begin position="42"/>
        <end position="53"/>
    </location>
</feature>
<evidence type="ECO:0000256" key="1">
    <source>
        <dbReference type="SAM" id="MobiDB-lite"/>
    </source>
</evidence>
<feature type="region of interest" description="Disordered" evidence="1">
    <location>
        <begin position="37"/>
        <end position="78"/>
    </location>
</feature>
<feature type="compositionally biased region" description="Polar residues" evidence="1">
    <location>
        <begin position="100"/>
        <end position="109"/>
    </location>
</feature>
<protein>
    <submittedName>
        <fullName evidence="2">Uncharacterized protein</fullName>
    </submittedName>
</protein>
<comment type="caution">
    <text evidence="2">The sequence shown here is derived from an EMBL/GenBank/DDBJ whole genome shotgun (WGS) entry which is preliminary data.</text>
</comment>
<feature type="compositionally biased region" description="Basic and acidic residues" evidence="1">
    <location>
        <begin position="110"/>
        <end position="120"/>
    </location>
</feature>
<name>A0A1R1XQU8_9FUNG</name>
<organism evidence="2 3">
    <name type="scientific">Smittium culicis</name>
    <dbReference type="NCBI Taxonomy" id="133412"/>
    <lineage>
        <taxon>Eukaryota</taxon>
        <taxon>Fungi</taxon>
        <taxon>Fungi incertae sedis</taxon>
        <taxon>Zoopagomycota</taxon>
        <taxon>Kickxellomycotina</taxon>
        <taxon>Harpellomycetes</taxon>
        <taxon>Harpellales</taxon>
        <taxon>Legeriomycetaceae</taxon>
        <taxon>Smittium</taxon>
    </lineage>
</organism>
<keyword evidence="3" id="KW-1185">Reference proteome</keyword>
<dbReference type="Proteomes" id="UP000187429">
    <property type="component" value="Unassembled WGS sequence"/>
</dbReference>
<evidence type="ECO:0000313" key="3">
    <source>
        <dbReference type="Proteomes" id="UP000187429"/>
    </source>
</evidence>
<feature type="region of interest" description="Disordered" evidence="1">
    <location>
        <begin position="100"/>
        <end position="120"/>
    </location>
</feature>
<evidence type="ECO:0000313" key="2">
    <source>
        <dbReference type="EMBL" id="OMJ16976.1"/>
    </source>
</evidence>
<dbReference type="OrthoDB" id="10552478at2759"/>
<reference evidence="3" key="1">
    <citation type="submission" date="2017-01" db="EMBL/GenBank/DDBJ databases">
        <authorList>
            <person name="Wang Y."/>
            <person name="White M."/>
            <person name="Kvist S."/>
            <person name="Moncalvo J.-M."/>
        </authorList>
    </citation>
    <scope>NUCLEOTIDE SEQUENCE [LARGE SCALE GENOMIC DNA]</scope>
    <source>
        <strain evidence="3">ID-206-W2</strain>
    </source>
</reference>